<keyword evidence="2" id="KW-1185">Reference proteome</keyword>
<dbReference type="GO" id="GO:0005829">
    <property type="term" value="C:cytosol"/>
    <property type="evidence" value="ECO:0007669"/>
    <property type="project" value="TreeGrafter"/>
</dbReference>
<dbReference type="Proteomes" id="UP000194360">
    <property type="component" value="Unassembled WGS sequence"/>
</dbReference>
<evidence type="ECO:0000313" key="1">
    <source>
        <dbReference type="EMBL" id="OSY40705.1"/>
    </source>
</evidence>
<comment type="caution">
    <text evidence="1">The sequence shown here is derived from an EMBL/GenBank/DDBJ whole genome shotgun (WGS) entry which is preliminary data.</text>
</comment>
<protein>
    <submittedName>
        <fullName evidence="1">Enamine/imine deaminase</fullName>
        <ecNumber evidence="1">3.5.4.-</ecNumber>
    </submittedName>
</protein>
<dbReference type="Gene3D" id="3.30.1330.40">
    <property type="entry name" value="RutC-like"/>
    <property type="match status" value="1"/>
</dbReference>
<dbReference type="InterPro" id="IPR035959">
    <property type="entry name" value="RutC-like_sf"/>
</dbReference>
<dbReference type="GO" id="GO:0019239">
    <property type="term" value="F:deaminase activity"/>
    <property type="evidence" value="ECO:0007669"/>
    <property type="project" value="TreeGrafter"/>
</dbReference>
<dbReference type="EC" id="3.5.4.-" evidence="1"/>
<dbReference type="SUPFAM" id="SSF55298">
    <property type="entry name" value="YjgF-like"/>
    <property type="match status" value="1"/>
</dbReference>
<dbReference type="PANTHER" id="PTHR11803:SF39">
    <property type="entry name" value="2-IMINOBUTANOATE_2-IMINOPROPANOATE DEAMINASE"/>
    <property type="match status" value="1"/>
</dbReference>
<name>A0A1Y2MZU2_PSEAH</name>
<keyword evidence="1" id="KW-0378">Hydrolase</keyword>
<dbReference type="EMBL" id="MIGB01000011">
    <property type="protein sequence ID" value="OSY40705.1"/>
    <property type="molecule type" value="Genomic_DNA"/>
</dbReference>
<dbReference type="AlphaFoldDB" id="A0A1Y2MZU2"/>
<sequence length="133" mass="14580">MTSNEPPFNWGVPWEDAYGFDQAQQVGDTVYISGQLPHDDKGLVGEGDLGKQLESTFEHLDGVLEHFGATRRQVVQTTVILVDLRENFDAAAAAHRAYFAGRRPTSTTFGVVDLAIPGQLVEISAVVRLDLPR</sequence>
<dbReference type="Pfam" id="PF01042">
    <property type="entry name" value="Ribonuc_L-PSP"/>
    <property type="match status" value="1"/>
</dbReference>
<proteinExistence type="predicted"/>
<dbReference type="InterPro" id="IPR006175">
    <property type="entry name" value="YjgF/YER057c/UK114"/>
</dbReference>
<evidence type="ECO:0000313" key="2">
    <source>
        <dbReference type="Proteomes" id="UP000194360"/>
    </source>
</evidence>
<dbReference type="CDD" id="cd00448">
    <property type="entry name" value="YjgF_YER057c_UK114_family"/>
    <property type="match status" value="1"/>
</dbReference>
<gene>
    <name evidence="1" type="primary">yabJ_2</name>
    <name evidence="1" type="ORF">BG845_02463</name>
</gene>
<dbReference type="STRING" id="2074.BG845_02463"/>
<reference evidence="1 2" key="1">
    <citation type="submission" date="2016-09" db="EMBL/GenBank/DDBJ databases">
        <title>Pseudonocardia autotrophica DSM535, a candidate organism with high potential of specific P450 cytochromes.</title>
        <authorList>
            <person name="Grumaz C."/>
            <person name="Vainshtein Y."/>
            <person name="Kirstahler P."/>
            <person name="Sohn K."/>
        </authorList>
    </citation>
    <scope>NUCLEOTIDE SEQUENCE [LARGE SCALE GENOMIC DNA]</scope>
    <source>
        <strain evidence="1 2">DSM 535</strain>
    </source>
</reference>
<dbReference type="OrthoDB" id="9799840at2"/>
<dbReference type="PANTHER" id="PTHR11803">
    <property type="entry name" value="2-IMINOBUTANOATE/2-IMINOPROPANOATE DEAMINASE RIDA"/>
    <property type="match status" value="1"/>
</dbReference>
<organism evidence="1 2">
    <name type="scientific">Pseudonocardia autotrophica</name>
    <name type="common">Amycolata autotrophica</name>
    <name type="synonym">Nocardia autotrophica</name>
    <dbReference type="NCBI Taxonomy" id="2074"/>
    <lineage>
        <taxon>Bacteria</taxon>
        <taxon>Bacillati</taxon>
        <taxon>Actinomycetota</taxon>
        <taxon>Actinomycetes</taxon>
        <taxon>Pseudonocardiales</taxon>
        <taxon>Pseudonocardiaceae</taxon>
        <taxon>Pseudonocardia</taxon>
    </lineage>
</organism>
<dbReference type="RefSeq" id="WP_085912728.1">
    <property type="nucleotide sequence ID" value="NZ_AP018920.1"/>
</dbReference>
<accession>A0A1Y2MZU2</accession>